<feature type="transmembrane region" description="Helical" evidence="1">
    <location>
        <begin position="34"/>
        <end position="56"/>
    </location>
</feature>
<comment type="function">
    <text evidence="1">Involved in the import of queuosine (Q) precursors, required for Q precursor salvage.</text>
</comment>
<protein>
    <recommendedName>
        <fullName evidence="1">Probable queuosine precursor transporter</fullName>
        <shortName evidence="1">Q precursor transporter</shortName>
    </recommendedName>
</protein>
<feature type="transmembrane region" description="Helical" evidence="1">
    <location>
        <begin position="187"/>
        <end position="208"/>
    </location>
</feature>
<evidence type="ECO:0000313" key="2">
    <source>
        <dbReference type="EMBL" id="CCG52400.1"/>
    </source>
</evidence>
<keyword evidence="3" id="KW-1185">Reference proteome</keyword>
<keyword evidence="1" id="KW-0997">Cell inner membrane</keyword>
<dbReference type="InterPro" id="IPR003744">
    <property type="entry name" value="YhhQ"/>
</dbReference>
<keyword evidence="1" id="KW-0472">Membrane</keyword>
<dbReference type="GO" id="GO:0005886">
    <property type="term" value="C:plasma membrane"/>
    <property type="evidence" value="ECO:0007669"/>
    <property type="project" value="UniProtKB-SubCell"/>
</dbReference>
<proteinExistence type="inferred from homology"/>
<keyword evidence="1" id="KW-0813">Transport</keyword>
<dbReference type="STRING" id="1094466.KQS_02040"/>
<dbReference type="PANTHER" id="PTHR34300">
    <property type="entry name" value="QUEUOSINE PRECURSOR TRANSPORTER-RELATED"/>
    <property type="match status" value="1"/>
</dbReference>
<feature type="transmembrane region" description="Helical" evidence="1">
    <location>
        <begin position="68"/>
        <end position="87"/>
    </location>
</feature>
<dbReference type="Proteomes" id="UP000007599">
    <property type="component" value="Chromosome I"/>
</dbReference>
<keyword evidence="1" id="KW-1133">Transmembrane helix</keyword>
<comment type="similarity">
    <text evidence="1">Belongs to the vitamin uptake transporter (VUT/ECF) (TC 2.A.88) family. Q precursor transporter subfamily.</text>
</comment>
<dbReference type="HAMAP" id="MF_02088">
    <property type="entry name" value="Q_prec_transport"/>
    <property type="match status" value="1"/>
</dbReference>
<reference evidence="3" key="2">
    <citation type="submission" date="2012-03" db="EMBL/GenBank/DDBJ databases">
        <title>Complete genome sequence of Flavobacterium indicum GPTSA100-9T, isolated from warm spring water.</title>
        <authorList>
            <person name="Barbier P."/>
            <person name="Houel A."/>
            <person name="Loux V."/>
            <person name="Poulain J."/>
            <person name="Bernardet J.-F."/>
            <person name="Touchon M."/>
            <person name="Duchaud E."/>
        </authorList>
    </citation>
    <scope>NUCLEOTIDE SEQUENCE [LARGE SCALE GENOMIC DNA]</scope>
    <source>
        <strain evidence="3">DSM 17447 / CIP 109464 / GPTSA100-9</strain>
    </source>
</reference>
<dbReference type="RefSeq" id="WP_014387544.1">
    <property type="nucleotide sequence ID" value="NC_017025.1"/>
</dbReference>
<dbReference type="eggNOG" id="COG1738">
    <property type="taxonomic scope" value="Bacteria"/>
</dbReference>
<feature type="transmembrane region" description="Helical" evidence="1">
    <location>
        <begin position="153"/>
        <end position="175"/>
    </location>
</feature>
<dbReference type="GO" id="GO:0022857">
    <property type="term" value="F:transmembrane transporter activity"/>
    <property type="evidence" value="ECO:0007669"/>
    <property type="project" value="UniProtKB-UniRule"/>
</dbReference>
<evidence type="ECO:0000256" key="1">
    <source>
        <dbReference type="HAMAP-Rule" id="MF_02088"/>
    </source>
</evidence>
<organism evidence="2 3">
    <name type="scientific">Flavobacterium indicum (strain DSM 17447 / CIP 109464 / GPTSA100-9)</name>
    <dbReference type="NCBI Taxonomy" id="1094466"/>
    <lineage>
        <taxon>Bacteria</taxon>
        <taxon>Pseudomonadati</taxon>
        <taxon>Bacteroidota</taxon>
        <taxon>Flavobacteriia</taxon>
        <taxon>Flavobacteriales</taxon>
        <taxon>Flavobacteriaceae</taxon>
        <taxon>Flavobacterium</taxon>
    </lineage>
</organism>
<reference evidence="2 3" key="1">
    <citation type="journal article" date="2012" name="J. Bacteriol.">
        <title>Complete Genome Sequence of Flavobacterium indicum GPSTA100-9T, Isolated from Warm Spring Water.</title>
        <authorList>
            <person name="Barbier P."/>
            <person name="Houel A."/>
            <person name="Loux V."/>
            <person name="Poulain J."/>
            <person name="Bernardet J.F."/>
            <person name="Touchon M."/>
            <person name="Duchaud E."/>
        </authorList>
    </citation>
    <scope>NUCLEOTIDE SEQUENCE [LARGE SCALE GENOMIC DNA]</scope>
    <source>
        <strain evidence="3">DSM 17447 / CIP 109464 / GPTSA100-9</strain>
    </source>
</reference>
<name>H8XQA6_FLAIG</name>
<dbReference type="PANTHER" id="PTHR34300:SF2">
    <property type="entry name" value="QUEUOSINE PRECURSOR TRANSPORTER-RELATED"/>
    <property type="match status" value="1"/>
</dbReference>
<dbReference type="AlphaFoldDB" id="H8XQA6"/>
<evidence type="ECO:0000313" key="3">
    <source>
        <dbReference type="Proteomes" id="UP000007599"/>
    </source>
</evidence>
<keyword evidence="1" id="KW-1003">Cell membrane</keyword>
<dbReference type="EMBL" id="HE774682">
    <property type="protein sequence ID" value="CCG52400.1"/>
    <property type="molecule type" value="Genomic_DNA"/>
</dbReference>
<dbReference type="HOGENOM" id="CLU_075503_0_0_10"/>
<comment type="subcellular location">
    <subcellularLocation>
        <location evidence="1">Cell inner membrane</location>
        <topology evidence="1">Multi-pass membrane protein</topology>
    </subcellularLocation>
</comment>
<dbReference type="Pfam" id="PF02592">
    <property type="entry name" value="Vut_1"/>
    <property type="match status" value="1"/>
</dbReference>
<dbReference type="KEGG" id="fin:KQS_02040"/>
<sequence>MLRTKKEIVYVILAGIFITNAVTAELIGGKLIQVGPFVLSMGILPWPIVFIVTDLINEYFGKQGVKRLSLITAGLISYCFLILYFAMKIPEAKGISPVSNEAFNQVFGQSSLIIIGSITAFLVAQFLDVTFFNYFKEKTGDKMLWLRSTGSTVLSQLIDSFVVGGIAFYLPGIWTTSQYVEFSFTGYAFKLIIAILLTPLIYLGHYLIEKYIHNNE</sequence>
<feature type="transmembrane region" description="Helical" evidence="1">
    <location>
        <begin position="107"/>
        <end position="132"/>
    </location>
</feature>
<accession>H8XQA6</accession>
<gene>
    <name evidence="2" type="ordered locus">KQS_02040</name>
</gene>
<dbReference type="OrthoDB" id="9805479at2"/>
<keyword evidence="1" id="KW-0812">Transmembrane</keyword>
<dbReference type="PATRIC" id="fig|1094466.5.peg.403"/>
<dbReference type="NCBIfam" id="TIGR00697">
    <property type="entry name" value="queuosine precursor transporter"/>
    <property type="match status" value="1"/>
</dbReference>